<dbReference type="SUPFAM" id="SSF55785">
    <property type="entry name" value="PYP-like sensor domain (PAS domain)"/>
    <property type="match status" value="6"/>
</dbReference>
<evidence type="ECO:0000256" key="7">
    <source>
        <dbReference type="PROSITE-ProRule" id="PRU00169"/>
    </source>
</evidence>
<dbReference type="Gene3D" id="3.30.450.40">
    <property type="match status" value="1"/>
</dbReference>
<dbReference type="eggNOG" id="arCOG02348">
    <property type="taxonomic scope" value="Archaea"/>
</dbReference>
<keyword evidence="13" id="KW-1185">Reference proteome</keyword>
<dbReference type="SMART" id="SM00091">
    <property type="entry name" value="PAS"/>
    <property type="match status" value="6"/>
</dbReference>
<dbReference type="InterPro" id="IPR029016">
    <property type="entry name" value="GAF-like_dom_sf"/>
</dbReference>
<feature type="domain" description="PAC" evidence="11">
    <location>
        <begin position="746"/>
        <end position="797"/>
    </location>
</feature>
<evidence type="ECO:0000256" key="2">
    <source>
        <dbReference type="ARBA" id="ARBA00022679"/>
    </source>
</evidence>
<keyword evidence="4 12" id="KW-0418">Kinase</keyword>
<reference evidence="13" key="1">
    <citation type="submission" date="2011-02" db="EMBL/GenBank/DDBJ databases">
        <title>Complete sequence of Methanobacterium sp. AL-21.</title>
        <authorList>
            <consortium name="US DOE Joint Genome Institute"/>
            <person name="Lucas S."/>
            <person name="Copeland A."/>
            <person name="Lapidus A."/>
            <person name="Cheng J.-F."/>
            <person name="Goodwin L."/>
            <person name="Pitluck S."/>
            <person name="Chertkov O."/>
            <person name="Detter J.C."/>
            <person name="Han C."/>
            <person name="Tapia R."/>
            <person name="Land M."/>
            <person name="Hauser L."/>
            <person name="Kyrpides N."/>
            <person name="Ivanova N."/>
            <person name="Mikhailova N."/>
            <person name="Pagani I."/>
            <person name="Cadillo-Quiroz H."/>
            <person name="Imachi H."/>
            <person name="Zinder S."/>
            <person name="Liu W."/>
            <person name="Woyke T."/>
        </authorList>
    </citation>
    <scope>NUCLEOTIDE SEQUENCE [LARGE SCALE GENOMIC DNA]</scope>
    <source>
        <strain evidence="13">AL-21</strain>
    </source>
</reference>
<dbReference type="Proteomes" id="UP000007490">
    <property type="component" value="Chromosome"/>
</dbReference>
<dbReference type="RefSeq" id="WP_013645329.1">
    <property type="nucleotide sequence ID" value="NC_015216.1"/>
</dbReference>
<evidence type="ECO:0000259" key="10">
    <source>
        <dbReference type="PROSITE" id="PS50112"/>
    </source>
</evidence>
<feature type="domain" description="PAC" evidence="11">
    <location>
        <begin position="200"/>
        <end position="252"/>
    </location>
</feature>
<dbReference type="GO" id="GO:0016301">
    <property type="term" value="F:kinase activity"/>
    <property type="evidence" value="ECO:0007669"/>
    <property type="project" value="UniProtKB-KW"/>
</dbReference>
<dbReference type="SMART" id="SM00387">
    <property type="entry name" value="HATPase_c"/>
    <property type="match status" value="1"/>
</dbReference>
<dbReference type="PANTHER" id="PTHR43065:SF23">
    <property type="entry name" value="SENSOR HISTIDINE KINASE PDTAS"/>
    <property type="match status" value="1"/>
</dbReference>
<organism evidence="12 13">
    <name type="scientific">Methanobacterium lacus (strain AL-21)</name>
    <dbReference type="NCBI Taxonomy" id="877455"/>
    <lineage>
        <taxon>Archaea</taxon>
        <taxon>Methanobacteriati</taxon>
        <taxon>Methanobacteriota</taxon>
        <taxon>Methanomada group</taxon>
        <taxon>Methanobacteria</taxon>
        <taxon>Methanobacteriales</taxon>
        <taxon>Methanobacteriaceae</taxon>
        <taxon>Methanobacterium</taxon>
    </lineage>
</organism>
<name>F0T9U9_METLA</name>
<reference evidence="12 13" key="2">
    <citation type="journal article" date="2014" name="Int. J. Syst. Evol. Microbiol.">
        <title>Methanobacterium paludis sp. nov. and a novel strain of Methanobacterium lacus isolated from northern peatlands.</title>
        <authorList>
            <person name="Cadillo-Quiroz H."/>
            <person name="Brauer S.L."/>
            <person name="Goodson N."/>
            <person name="Yavitt J.B."/>
            <person name="Zinder S.H."/>
        </authorList>
    </citation>
    <scope>NUCLEOTIDE SEQUENCE [LARGE SCALE GENOMIC DNA]</scope>
    <source>
        <strain evidence="12 13">AL-21</strain>
    </source>
</reference>
<dbReference type="InterPro" id="IPR013656">
    <property type="entry name" value="PAS_4"/>
</dbReference>
<dbReference type="CDD" id="cd00130">
    <property type="entry name" value="PAS"/>
    <property type="match status" value="5"/>
</dbReference>
<dbReference type="eggNOG" id="arCOG02276">
    <property type="taxonomic scope" value="Archaea"/>
</dbReference>
<dbReference type="GO" id="GO:0005524">
    <property type="term" value="F:ATP binding"/>
    <property type="evidence" value="ECO:0007669"/>
    <property type="project" value="UniProtKB-KW"/>
</dbReference>
<dbReference type="InterPro" id="IPR011495">
    <property type="entry name" value="Sig_transdc_His_kin_sub2_dim/P"/>
</dbReference>
<feature type="domain" description="PAS" evidence="10">
    <location>
        <begin position="671"/>
        <end position="743"/>
    </location>
</feature>
<dbReference type="InterPro" id="IPR013767">
    <property type="entry name" value="PAS_fold"/>
</dbReference>
<dbReference type="PROSITE" id="PS50109">
    <property type="entry name" value="HIS_KIN"/>
    <property type="match status" value="1"/>
</dbReference>
<dbReference type="InterPro" id="IPR035965">
    <property type="entry name" value="PAS-like_dom_sf"/>
</dbReference>
<comment type="caution">
    <text evidence="7">Lacks conserved residue(s) required for the propagation of feature annotation.</text>
</comment>
<dbReference type="SUPFAM" id="SSF52172">
    <property type="entry name" value="CheY-like"/>
    <property type="match status" value="1"/>
</dbReference>
<dbReference type="eggNOG" id="arCOG06192">
    <property type="taxonomic scope" value="Archaea"/>
</dbReference>
<keyword evidence="2" id="KW-0808">Transferase</keyword>
<evidence type="ECO:0000256" key="4">
    <source>
        <dbReference type="ARBA" id="ARBA00022777"/>
    </source>
</evidence>
<dbReference type="PROSITE" id="PS50110">
    <property type="entry name" value="RESPONSE_REGULATORY"/>
    <property type="match status" value="1"/>
</dbReference>
<dbReference type="InterPro" id="IPR036890">
    <property type="entry name" value="HATPase_C_sf"/>
</dbReference>
<evidence type="ECO:0000313" key="12">
    <source>
        <dbReference type="EMBL" id="ADZ09978.1"/>
    </source>
</evidence>
<accession>F0T9U9</accession>
<dbReference type="InterPro" id="IPR011006">
    <property type="entry name" value="CheY-like_superfamily"/>
</dbReference>
<feature type="domain" description="PAS" evidence="10">
    <location>
        <begin position="433"/>
        <end position="489"/>
    </location>
</feature>
<dbReference type="NCBIfam" id="TIGR00229">
    <property type="entry name" value="sensory_box"/>
    <property type="match status" value="5"/>
</dbReference>
<dbReference type="Pfam" id="PF13426">
    <property type="entry name" value="PAS_9"/>
    <property type="match status" value="3"/>
</dbReference>
<dbReference type="eggNOG" id="arCOG06712">
    <property type="taxonomic scope" value="Archaea"/>
</dbReference>
<evidence type="ECO:0000259" key="11">
    <source>
        <dbReference type="PROSITE" id="PS50113"/>
    </source>
</evidence>
<feature type="domain" description="PAC" evidence="11">
    <location>
        <begin position="619"/>
        <end position="670"/>
    </location>
</feature>
<evidence type="ECO:0000313" key="13">
    <source>
        <dbReference type="Proteomes" id="UP000007490"/>
    </source>
</evidence>
<keyword evidence="1" id="KW-0597">Phosphoprotein</keyword>
<feature type="domain" description="PAS" evidence="10">
    <location>
        <begin position="145"/>
        <end position="188"/>
    </location>
</feature>
<dbReference type="Pfam" id="PF08447">
    <property type="entry name" value="PAS_3"/>
    <property type="match status" value="1"/>
</dbReference>
<feature type="domain" description="Response regulatory" evidence="9">
    <location>
        <begin position="5"/>
        <end position="115"/>
    </location>
</feature>
<dbReference type="EMBL" id="CP002551">
    <property type="protein sequence ID" value="ADZ09978.1"/>
    <property type="molecule type" value="Genomic_DNA"/>
</dbReference>
<dbReference type="InterPro" id="IPR003594">
    <property type="entry name" value="HATPase_dom"/>
</dbReference>
<feature type="domain" description="Histidine kinase" evidence="8">
    <location>
        <begin position="1167"/>
        <end position="1256"/>
    </location>
</feature>
<dbReference type="GeneID" id="25394742"/>
<dbReference type="Gene3D" id="3.40.50.2300">
    <property type="match status" value="1"/>
</dbReference>
<dbReference type="Pfam" id="PF07568">
    <property type="entry name" value="HisKA_2"/>
    <property type="match status" value="1"/>
</dbReference>
<dbReference type="Pfam" id="PF08448">
    <property type="entry name" value="PAS_4"/>
    <property type="match status" value="1"/>
</dbReference>
<dbReference type="InterPro" id="IPR000014">
    <property type="entry name" value="PAS"/>
</dbReference>
<evidence type="ECO:0000256" key="3">
    <source>
        <dbReference type="ARBA" id="ARBA00022741"/>
    </source>
</evidence>
<keyword evidence="5" id="KW-0067">ATP-binding</keyword>
<gene>
    <name evidence="12" type="ordered locus">Metbo_1755</name>
</gene>
<evidence type="ECO:0000256" key="1">
    <source>
        <dbReference type="ARBA" id="ARBA00022553"/>
    </source>
</evidence>
<dbReference type="Pfam" id="PF13185">
    <property type="entry name" value="GAF_2"/>
    <property type="match status" value="1"/>
</dbReference>
<keyword evidence="6" id="KW-0902">Two-component regulatory system</keyword>
<dbReference type="AlphaFoldDB" id="F0T9U9"/>
<dbReference type="InterPro" id="IPR001610">
    <property type="entry name" value="PAC"/>
</dbReference>
<dbReference type="Gene3D" id="3.30.450.20">
    <property type="entry name" value="PAS domain"/>
    <property type="match status" value="6"/>
</dbReference>
<evidence type="ECO:0000256" key="5">
    <source>
        <dbReference type="ARBA" id="ARBA00022840"/>
    </source>
</evidence>
<evidence type="ECO:0000256" key="6">
    <source>
        <dbReference type="ARBA" id="ARBA00023012"/>
    </source>
</evidence>
<evidence type="ECO:0000259" key="9">
    <source>
        <dbReference type="PROSITE" id="PS50110"/>
    </source>
</evidence>
<sequence length="1265" mass="145873">MSHIKILIIEDKVSENTDTVNILNSLGFEVSTLTSNFEELCAQDINHDLVVVELASTKNYDELKLIFNELNTPVIFITESSEEFEIDQLNLKQLHDQLERPFTPTELKYSVEFLVYKHETEKKLTDVANNTHLLFKNSPIPYHSLDPEGNILDVNTAFLNVLGYSKEEVTGKNITEFMTSNTVEHFEKNFTEFQCAGEIHKAEVQLKRNGGSHIIVSYDAKIGYDESNSVKQTHCFLQDMTEVRMYEEKIKEINHLHSTISQINQSILRIKDKDKLFQTVCDVFIEYGNFEMAWVGLLDYETGDIKPVAYAGNESGYLKKIPLNLYKDPILQELWLKKFKNGSLGVMGNVDSFKNREWREEAINRGYYSLISLPLKVEGKIIGVINIYSSKPNYYLEEEIDLISKIGLDISFAIKVIDTENERRLAEIALKDSEKQYRDLVDNSLIGIYKTNVKGEILFANQSVANLFNYDSVEELKNHNIIDVYKNKDDRREFLEVLNKKGRISRCERENIRKDGQTVHVLSSASLDGDVISGMFMDITDRKQVEDRFHSIINNSADLFIIVNSERRITFSYPTSERILGYSNEFLTGKDPSDFIHHEDVGIFKEHLEEVSKTRNKVLFSEYRIRKSNGEYLPVESVSQNMKNVDGINGIVLTAHPIQERKEMEETLQKSEERYKTLFQLDPDYTLVLGLDGKILDVNSATEQFSGISKEKLVGKRFNDLNICPTQDESMHMAKFSKLLEDGKLAPYESRVIDLEGEIHWVKTVLTIIKRNNVPIYYLIIATDITELKKKEEALKENQRVFETLISNLPGVAYRCKNDSRWTMEFVSGGCYSLTGYHAEDLIENKEVSYNEIIHPDDRERVWDTIQKALDKNEQFKMIYRICTKDRSTKYVWEQGMGIFSDKNELMWLEGFITDVTRRIIDEEKIKESEIYYRTMFENTGTATVIIEKDKTISELNTEAANLSGYAKDEIENKKKWTDFVAKTDLNRLKNYFEMRMKSESAPKKYETKLINKAGNVKDIFVTIARIPGTEKELASILDITELKNAEKDLQASLKEKDILLKEIHHRVKNNMQIVSSLLSLQTQYVDEDETQNVLRESQGRVKTMAMIHEKLYSSNDFTQIRFDEYIVKLVSDIFYSCNINKDRIKPVVHVDEVNLNIETAIPCGLIINELISNSLKYAFPNGATGTICLCLKKSRENYVLTISDSGVGFPESLDFRNTDSLGLQLVNNLVDQIDGKIELNTDQGTKFSIEFKEQDYKERIAFRG</sequence>
<dbReference type="SUPFAM" id="SSF55874">
    <property type="entry name" value="ATPase domain of HSP90 chaperone/DNA topoisomerase II/histidine kinase"/>
    <property type="match status" value="1"/>
</dbReference>
<dbReference type="HOGENOM" id="CLU_265168_0_0_2"/>
<dbReference type="InterPro" id="IPR001789">
    <property type="entry name" value="Sig_transdc_resp-reg_receiver"/>
</dbReference>
<dbReference type="SUPFAM" id="SSF55781">
    <property type="entry name" value="GAF domain-like"/>
    <property type="match status" value="1"/>
</dbReference>
<dbReference type="OrthoDB" id="8127at2157"/>
<protein>
    <submittedName>
        <fullName evidence="12">Signal transduction histidine kinase</fullName>
    </submittedName>
</protein>
<dbReference type="KEGG" id="mel:Metbo_1755"/>
<dbReference type="GO" id="GO:0000160">
    <property type="term" value="P:phosphorelay signal transduction system"/>
    <property type="evidence" value="ECO:0007669"/>
    <property type="project" value="UniProtKB-KW"/>
</dbReference>
<keyword evidence="3" id="KW-0547">Nucleotide-binding</keyword>
<dbReference type="InterPro" id="IPR013655">
    <property type="entry name" value="PAS_fold_3"/>
</dbReference>
<dbReference type="PANTHER" id="PTHR43065">
    <property type="entry name" value="SENSOR HISTIDINE KINASE"/>
    <property type="match status" value="1"/>
</dbReference>
<dbReference type="InterPro" id="IPR000700">
    <property type="entry name" value="PAS-assoc_C"/>
</dbReference>
<feature type="domain" description="PAS" evidence="10">
    <location>
        <begin position="929"/>
        <end position="1000"/>
    </location>
</feature>
<feature type="domain" description="PAS" evidence="10">
    <location>
        <begin position="798"/>
        <end position="873"/>
    </location>
</feature>
<evidence type="ECO:0000259" key="8">
    <source>
        <dbReference type="PROSITE" id="PS50109"/>
    </source>
</evidence>
<dbReference type="Gene3D" id="3.30.565.10">
    <property type="entry name" value="Histidine kinase-like ATPase, C-terminal domain"/>
    <property type="match status" value="1"/>
</dbReference>
<dbReference type="STRING" id="877455.Metbo_1755"/>
<dbReference type="Pfam" id="PF02518">
    <property type="entry name" value="HATPase_c"/>
    <property type="match status" value="1"/>
</dbReference>
<dbReference type="eggNOG" id="arCOG02393">
    <property type="taxonomic scope" value="Archaea"/>
</dbReference>
<feature type="domain" description="PAS" evidence="10">
    <location>
        <begin position="545"/>
        <end position="615"/>
    </location>
</feature>
<dbReference type="SMART" id="SM00086">
    <property type="entry name" value="PAC"/>
    <property type="match status" value="6"/>
</dbReference>
<proteinExistence type="predicted"/>
<dbReference type="GO" id="GO:0006355">
    <property type="term" value="P:regulation of DNA-templated transcription"/>
    <property type="evidence" value="ECO:0007669"/>
    <property type="project" value="InterPro"/>
</dbReference>
<dbReference type="PROSITE" id="PS50113">
    <property type="entry name" value="PAC"/>
    <property type="match status" value="3"/>
</dbReference>
<dbReference type="InterPro" id="IPR005467">
    <property type="entry name" value="His_kinase_dom"/>
</dbReference>
<dbReference type="PROSITE" id="PS50112">
    <property type="entry name" value="PAS"/>
    <property type="match status" value="6"/>
</dbReference>
<dbReference type="Pfam" id="PF00989">
    <property type="entry name" value="PAS"/>
    <property type="match status" value="1"/>
</dbReference>
<dbReference type="InterPro" id="IPR003018">
    <property type="entry name" value="GAF"/>
</dbReference>